<sequence>MARKCEWSGAHPNEVMKDSLTQTWTNASASNNGPKLTGAIRHINLYAEPSPHRASNLVILATWLEEEFKFHHTQIKWDRDSNNPKEE</sequence>
<dbReference type="AlphaFoldDB" id="A0AAV4ZYI1"/>
<evidence type="ECO:0000313" key="1">
    <source>
        <dbReference type="EMBL" id="GJJ06228.1"/>
    </source>
</evidence>
<name>A0AAV4ZYI1_9AGAM</name>
<gene>
    <name evidence="1" type="ORF">Clacol_000418</name>
</gene>
<dbReference type="Proteomes" id="UP001050691">
    <property type="component" value="Unassembled WGS sequence"/>
</dbReference>
<dbReference type="EMBL" id="BPWL01000001">
    <property type="protein sequence ID" value="GJJ06228.1"/>
    <property type="molecule type" value="Genomic_DNA"/>
</dbReference>
<comment type="caution">
    <text evidence="1">The sequence shown here is derived from an EMBL/GenBank/DDBJ whole genome shotgun (WGS) entry which is preliminary data.</text>
</comment>
<proteinExistence type="predicted"/>
<protein>
    <submittedName>
        <fullName evidence="1">Uncharacterized protein</fullName>
    </submittedName>
</protein>
<evidence type="ECO:0000313" key="2">
    <source>
        <dbReference type="Proteomes" id="UP001050691"/>
    </source>
</evidence>
<organism evidence="1 2">
    <name type="scientific">Clathrus columnatus</name>
    <dbReference type="NCBI Taxonomy" id="1419009"/>
    <lineage>
        <taxon>Eukaryota</taxon>
        <taxon>Fungi</taxon>
        <taxon>Dikarya</taxon>
        <taxon>Basidiomycota</taxon>
        <taxon>Agaricomycotina</taxon>
        <taxon>Agaricomycetes</taxon>
        <taxon>Phallomycetidae</taxon>
        <taxon>Phallales</taxon>
        <taxon>Clathraceae</taxon>
        <taxon>Clathrus</taxon>
    </lineage>
</organism>
<accession>A0AAV4ZYI1</accession>
<reference evidence="1" key="1">
    <citation type="submission" date="2021-10" db="EMBL/GenBank/DDBJ databases">
        <title>De novo Genome Assembly of Clathrus columnatus (Basidiomycota, Fungi) Using Illumina and Nanopore Sequence Data.</title>
        <authorList>
            <person name="Ogiso-Tanaka E."/>
            <person name="Itagaki H."/>
            <person name="Hosoya T."/>
            <person name="Hosaka K."/>
        </authorList>
    </citation>
    <scope>NUCLEOTIDE SEQUENCE</scope>
    <source>
        <strain evidence="1">MO-923</strain>
    </source>
</reference>
<keyword evidence="2" id="KW-1185">Reference proteome</keyword>